<organism evidence="3 4">
    <name type="scientific">Mesorhabditis spiculigera</name>
    <dbReference type="NCBI Taxonomy" id="96644"/>
    <lineage>
        <taxon>Eukaryota</taxon>
        <taxon>Metazoa</taxon>
        <taxon>Ecdysozoa</taxon>
        <taxon>Nematoda</taxon>
        <taxon>Chromadorea</taxon>
        <taxon>Rhabditida</taxon>
        <taxon>Rhabditina</taxon>
        <taxon>Rhabditomorpha</taxon>
        <taxon>Rhabditoidea</taxon>
        <taxon>Rhabditidae</taxon>
        <taxon>Mesorhabditinae</taxon>
        <taxon>Mesorhabditis</taxon>
    </lineage>
</organism>
<dbReference type="GO" id="GO:0016042">
    <property type="term" value="P:lipid catabolic process"/>
    <property type="evidence" value="ECO:0007669"/>
    <property type="project" value="InterPro"/>
</dbReference>
<feature type="compositionally biased region" description="Basic and acidic residues" evidence="1">
    <location>
        <begin position="767"/>
        <end position="787"/>
    </location>
</feature>
<dbReference type="PANTHER" id="PTHR32015">
    <property type="entry name" value="FASTING INDUCED LIPASE"/>
    <property type="match status" value="1"/>
</dbReference>
<gene>
    <name evidence="3" type="ORF">MSPICULIGERA_LOCUS21946</name>
</gene>
<sequence>MKGLLGLSLLLPLSFGYFTPHFREYLVTTYGNDTAKELERGDLGEEGSYGGKANSTQALRHKPAVLVHGIGTNAQKWVPLKNYFMKNGYTDAEIYGTTWGDPDENIIFVSVQCTYVRQVRTLIEAAHNYTKWKVDIAGFSLGSVIARKAILGGYCQGEDLGGPLTDIIDTFVSVAGPNRGSAMCEQFTNIDLCNTDNGLACDSSLLYELNNVGHRYEGKFSFAVHSQKDEKIGNWCCGERCGSLPHSQREFGNHQEHHNLLLLRSTRLIYDLFWEDGSFGGRTEAGEAIKHEPVILVHGVMNNAMRFFPVKHLFMTTNNYSEAEIYGTTWGDPDTLLIDVVIHCEYIKQVRNLIQLVHSYTDRKVDVIGYSMGSVISRKAILGGSCDGEDLGRALTEMIDTFVSVAGSNYGSTYCEDYSYMDVCNSVNGLSCDSEILKDINSQKTRYEGRYTFAIASPIDEKIGDDCCGNKCASLPRAAQEFWGLKLNHDKLMLGSGALQIELVTQHRRIKARLNAKMPVTPAPKVDPEAIDWKEGQLPENTHLSISSNAKTPLAHKGTAKPNPLKETKLKKDFDILSTMIGQERANQFAFGFSGGPTDELKVSSGMEKMIRTTNPPRELIETGFENTEVQPSFGRTPEIQSVFGDSGLIGGGGRGPSSEPDDAIHIEGAVQEELSPSPQIEEIAQEGLPEKVVHVDAPREQEGRLDRALASYLIKKNKRRLPKKTAQKLRIVSLHDSEAFAITKPTPTTREPKKYKKLRPQKRNLKKSELAKKRGRRGESKTKEYIRGELKPKEIIRYIDCPAKH</sequence>
<reference evidence="3" key="1">
    <citation type="submission" date="2023-06" db="EMBL/GenBank/DDBJ databases">
        <authorList>
            <person name="Delattre M."/>
        </authorList>
    </citation>
    <scope>NUCLEOTIDE SEQUENCE</scope>
    <source>
        <strain evidence="3">AF72</strain>
    </source>
</reference>
<comment type="caution">
    <text evidence="3">The sequence shown here is derived from an EMBL/GenBank/DDBJ whole genome shotgun (WGS) entry which is preliminary data.</text>
</comment>
<accession>A0AA36GCX0</accession>
<feature type="chain" id="PRO_5041435371" evidence="2">
    <location>
        <begin position="17"/>
        <end position="806"/>
    </location>
</feature>
<feature type="signal peptide" evidence="2">
    <location>
        <begin position="1"/>
        <end position="16"/>
    </location>
</feature>
<dbReference type="EMBL" id="CATQJA010002665">
    <property type="protein sequence ID" value="CAJ0583877.1"/>
    <property type="molecule type" value="Genomic_DNA"/>
</dbReference>
<dbReference type="SUPFAM" id="SSF53474">
    <property type="entry name" value="alpha/beta-Hydrolases"/>
    <property type="match status" value="2"/>
</dbReference>
<feature type="region of interest" description="Disordered" evidence="1">
    <location>
        <begin position="747"/>
        <end position="787"/>
    </location>
</feature>
<dbReference type="Proteomes" id="UP001177023">
    <property type="component" value="Unassembled WGS sequence"/>
</dbReference>
<dbReference type="InterPro" id="IPR029058">
    <property type="entry name" value="AB_hydrolase_fold"/>
</dbReference>
<keyword evidence="4" id="KW-1185">Reference proteome</keyword>
<dbReference type="AlphaFoldDB" id="A0AA36GCX0"/>
<evidence type="ECO:0000313" key="4">
    <source>
        <dbReference type="Proteomes" id="UP001177023"/>
    </source>
</evidence>
<evidence type="ECO:0000256" key="1">
    <source>
        <dbReference type="SAM" id="MobiDB-lite"/>
    </source>
</evidence>
<feature type="compositionally biased region" description="Basic residues" evidence="1">
    <location>
        <begin position="754"/>
        <end position="766"/>
    </location>
</feature>
<dbReference type="GO" id="GO:0016298">
    <property type="term" value="F:lipase activity"/>
    <property type="evidence" value="ECO:0007669"/>
    <property type="project" value="TreeGrafter"/>
</dbReference>
<evidence type="ECO:0000256" key="2">
    <source>
        <dbReference type="SAM" id="SignalP"/>
    </source>
</evidence>
<keyword evidence="2" id="KW-0732">Signal</keyword>
<proteinExistence type="predicted"/>
<dbReference type="Gene3D" id="3.40.50.1820">
    <property type="entry name" value="alpha/beta hydrolase"/>
    <property type="match status" value="2"/>
</dbReference>
<dbReference type="InterPro" id="IPR002918">
    <property type="entry name" value="Lipase_EstA/Esterase_EstB"/>
</dbReference>
<name>A0AA36GCX0_9BILA</name>
<feature type="non-terminal residue" evidence="3">
    <location>
        <position position="806"/>
    </location>
</feature>
<dbReference type="Pfam" id="PF01674">
    <property type="entry name" value="Lipase_2"/>
    <property type="match status" value="2"/>
</dbReference>
<evidence type="ECO:0000313" key="3">
    <source>
        <dbReference type="EMBL" id="CAJ0583877.1"/>
    </source>
</evidence>
<dbReference type="PANTHER" id="PTHR32015:SF7">
    <property type="entry name" value="LIPASE RELATED"/>
    <property type="match status" value="1"/>
</dbReference>
<protein>
    <submittedName>
        <fullName evidence="3">Uncharacterized protein</fullName>
    </submittedName>
</protein>